<sequence>DKLNIKSAEAMHINPEKTLHEEVGKSKTSSTGETWGHTSGGDITVTGGPNINLNP</sequence>
<feature type="non-terminal residue" evidence="2">
    <location>
        <position position="1"/>
    </location>
</feature>
<gene>
    <name evidence="2" type="ORF">METZ01_LOCUS427759</name>
</gene>
<feature type="compositionally biased region" description="Basic and acidic residues" evidence="1">
    <location>
        <begin position="14"/>
        <end position="25"/>
    </location>
</feature>
<dbReference type="AlphaFoldDB" id="A0A382XW60"/>
<evidence type="ECO:0000313" key="2">
    <source>
        <dbReference type="EMBL" id="SVD74905.1"/>
    </source>
</evidence>
<organism evidence="2">
    <name type="scientific">marine metagenome</name>
    <dbReference type="NCBI Taxonomy" id="408172"/>
    <lineage>
        <taxon>unclassified sequences</taxon>
        <taxon>metagenomes</taxon>
        <taxon>ecological metagenomes</taxon>
    </lineage>
</organism>
<feature type="compositionally biased region" description="Polar residues" evidence="1">
    <location>
        <begin position="26"/>
        <end position="37"/>
    </location>
</feature>
<proteinExistence type="predicted"/>
<dbReference type="EMBL" id="UINC01170720">
    <property type="protein sequence ID" value="SVD74905.1"/>
    <property type="molecule type" value="Genomic_DNA"/>
</dbReference>
<protein>
    <submittedName>
        <fullName evidence="2">Uncharacterized protein</fullName>
    </submittedName>
</protein>
<name>A0A382XW60_9ZZZZ</name>
<feature type="region of interest" description="Disordered" evidence="1">
    <location>
        <begin position="14"/>
        <end position="55"/>
    </location>
</feature>
<evidence type="ECO:0000256" key="1">
    <source>
        <dbReference type="SAM" id="MobiDB-lite"/>
    </source>
</evidence>
<reference evidence="2" key="1">
    <citation type="submission" date="2018-05" db="EMBL/GenBank/DDBJ databases">
        <authorList>
            <person name="Lanie J.A."/>
            <person name="Ng W.-L."/>
            <person name="Kazmierczak K.M."/>
            <person name="Andrzejewski T.M."/>
            <person name="Davidsen T.M."/>
            <person name="Wayne K.J."/>
            <person name="Tettelin H."/>
            <person name="Glass J.I."/>
            <person name="Rusch D."/>
            <person name="Podicherti R."/>
            <person name="Tsui H.-C.T."/>
            <person name="Winkler M.E."/>
        </authorList>
    </citation>
    <scope>NUCLEOTIDE SEQUENCE</scope>
</reference>
<accession>A0A382XW60</accession>